<evidence type="ECO:0000313" key="1">
    <source>
        <dbReference type="EMBL" id="KAJ7527307.1"/>
    </source>
</evidence>
<sequence length="585" mass="63675">MFLGISSMAKRPQESVFISSYGEDESVQAAPERRMLLHIEEHLLGDAADDCLKSLNGEDANYPPLQMDFESFVGSPEPPSSSSSMSVGHNYYYGEIMDNAGSSSAVEEAFVDEEKLCSQTNGDATAEAVEGEKLCWNGFPNWLVDDYGNNEMVEDQLQSRFIPTKSESGIDDSKVGGGRRKVLPSLMLPSPCVIEEGFVKNSELFLRESPVGCSQRSPLASPWGCKRVCGTPPGMSPHLSPAWEELPLDENDSEDMVLYGVLKEAARKGWAPMAPISKRIKQEISSPPATSEVIFRSEAASSTARACSKAFSRDKPRHYRGVRQRPWGKFAAEIRDSARQGARIWLGTFDTAEQAAMAYDQAALSMRGARALLNFPLSVVSASAAPSPSSAKSSLSFQHSSISGMPTDSVRNRSSSTLDQAQVLVEGEGQSPSEILASCLDPSPRSSYAASPKSSYSTVRRSRKRNRSPCDSIELPMQASSDQFHAEKDNLRSKKDKGHLSLSMLRPSLQQQESNCISQDEDNKSSSTLSQQVIAEVQDLGDDYLKELLYGSAEDVVEQPSLISCSQEISLLSNLCRPAVAMAGL</sequence>
<protein>
    <submittedName>
        <fullName evidence="1">Uncharacterized protein</fullName>
    </submittedName>
</protein>
<reference evidence="2" key="1">
    <citation type="journal article" date="2024" name="Proc. Natl. Acad. Sci. U.S.A.">
        <title>Extraordinary preservation of gene collinearity over three hundred million years revealed in homosporous lycophytes.</title>
        <authorList>
            <person name="Li C."/>
            <person name="Wickell D."/>
            <person name="Kuo L.Y."/>
            <person name="Chen X."/>
            <person name="Nie B."/>
            <person name="Liao X."/>
            <person name="Peng D."/>
            <person name="Ji J."/>
            <person name="Jenkins J."/>
            <person name="Williams M."/>
            <person name="Shu S."/>
            <person name="Plott C."/>
            <person name="Barry K."/>
            <person name="Rajasekar S."/>
            <person name="Grimwood J."/>
            <person name="Han X."/>
            <person name="Sun S."/>
            <person name="Hou Z."/>
            <person name="He W."/>
            <person name="Dai G."/>
            <person name="Sun C."/>
            <person name="Schmutz J."/>
            <person name="Leebens-Mack J.H."/>
            <person name="Li F.W."/>
            <person name="Wang L."/>
        </authorList>
    </citation>
    <scope>NUCLEOTIDE SEQUENCE [LARGE SCALE GENOMIC DNA]</scope>
    <source>
        <strain evidence="2">cv. PW_Plant_1</strain>
    </source>
</reference>
<dbReference type="EMBL" id="CM055107">
    <property type="protein sequence ID" value="KAJ7527307.1"/>
    <property type="molecule type" value="Genomic_DNA"/>
</dbReference>
<evidence type="ECO:0000313" key="2">
    <source>
        <dbReference type="Proteomes" id="UP001162992"/>
    </source>
</evidence>
<accession>A0ACC2BC25</accession>
<keyword evidence="2" id="KW-1185">Reference proteome</keyword>
<dbReference type="Proteomes" id="UP001162992">
    <property type="component" value="Chromosome 16"/>
</dbReference>
<organism evidence="1 2">
    <name type="scientific">Diphasiastrum complanatum</name>
    <name type="common">Issler's clubmoss</name>
    <name type="synonym">Lycopodium complanatum</name>
    <dbReference type="NCBI Taxonomy" id="34168"/>
    <lineage>
        <taxon>Eukaryota</taxon>
        <taxon>Viridiplantae</taxon>
        <taxon>Streptophyta</taxon>
        <taxon>Embryophyta</taxon>
        <taxon>Tracheophyta</taxon>
        <taxon>Lycopodiopsida</taxon>
        <taxon>Lycopodiales</taxon>
        <taxon>Lycopodiaceae</taxon>
        <taxon>Lycopodioideae</taxon>
        <taxon>Diphasiastrum</taxon>
    </lineage>
</organism>
<gene>
    <name evidence="1" type="ORF">O6H91_16G048000</name>
</gene>
<proteinExistence type="predicted"/>
<comment type="caution">
    <text evidence="1">The sequence shown here is derived from an EMBL/GenBank/DDBJ whole genome shotgun (WGS) entry which is preliminary data.</text>
</comment>
<name>A0ACC2BC25_DIPCM</name>